<organism evidence="10 11">
    <name type="scientific">Aeoliella mucimassa</name>
    <dbReference type="NCBI Taxonomy" id="2527972"/>
    <lineage>
        <taxon>Bacteria</taxon>
        <taxon>Pseudomonadati</taxon>
        <taxon>Planctomycetota</taxon>
        <taxon>Planctomycetia</taxon>
        <taxon>Pirellulales</taxon>
        <taxon>Lacipirellulaceae</taxon>
        <taxon>Aeoliella</taxon>
    </lineage>
</organism>
<dbReference type="GO" id="GO:0005737">
    <property type="term" value="C:cytoplasm"/>
    <property type="evidence" value="ECO:0007669"/>
    <property type="project" value="TreeGrafter"/>
</dbReference>
<dbReference type="Proteomes" id="UP000315750">
    <property type="component" value="Chromosome"/>
</dbReference>
<evidence type="ECO:0000256" key="1">
    <source>
        <dbReference type="ARBA" id="ARBA00004672"/>
    </source>
</evidence>
<keyword evidence="11" id="KW-1185">Reference proteome</keyword>
<dbReference type="Pfam" id="PF01259">
    <property type="entry name" value="SAICAR_synt"/>
    <property type="match status" value="1"/>
</dbReference>
<reference evidence="10 11" key="1">
    <citation type="submission" date="2019-02" db="EMBL/GenBank/DDBJ databases">
        <title>Deep-cultivation of Planctomycetes and their phenomic and genomic characterization uncovers novel biology.</title>
        <authorList>
            <person name="Wiegand S."/>
            <person name="Jogler M."/>
            <person name="Boedeker C."/>
            <person name="Pinto D."/>
            <person name="Vollmers J."/>
            <person name="Rivas-Marin E."/>
            <person name="Kohn T."/>
            <person name="Peeters S.H."/>
            <person name="Heuer A."/>
            <person name="Rast P."/>
            <person name="Oberbeckmann S."/>
            <person name="Bunk B."/>
            <person name="Jeske O."/>
            <person name="Meyerdierks A."/>
            <person name="Storesund J.E."/>
            <person name="Kallscheuer N."/>
            <person name="Luecker S."/>
            <person name="Lage O.M."/>
            <person name="Pohl T."/>
            <person name="Merkel B.J."/>
            <person name="Hornburger P."/>
            <person name="Mueller R.-W."/>
            <person name="Bruemmer F."/>
            <person name="Labrenz M."/>
            <person name="Spormann A.M."/>
            <person name="Op den Camp H."/>
            <person name="Overmann J."/>
            <person name="Amann R."/>
            <person name="Jetten M.S.M."/>
            <person name="Mascher T."/>
            <person name="Medema M.H."/>
            <person name="Devos D.P."/>
            <person name="Kaster A.-K."/>
            <person name="Ovreas L."/>
            <person name="Rohde M."/>
            <person name="Galperin M.Y."/>
            <person name="Jogler C."/>
        </authorList>
    </citation>
    <scope>NUCLEOTIDE SEQUENCE [LARGE SCALE GENOMIC DNA]</scope>
    <source>
        <strain evidence="10 11">Pan181</strain>
    </source>
</reference>
<dbReference type="KEGG" id="amuc:Pan181_13730"/>
<accession>A0A518AKC2</accession>
<evidence type="ECO:0000313" key="11">
    <source>
        <dbReference type="Proteomes" id="UP000315750"/>
    </source>
</evidence>
<evidence type="ECO:0000256" key="7">
    <source>
        <dbReference type="ARBA" id="ARBA00048475"/>
    </source>
</evidence>
<evidence type="ECO:0000256" key="8">
    <source>
        <dbReference type="HAMAP-Rule" id="MF_00137"/>
    </source>
</evidence>
<dbReference type="GO" id="GO:0005524">
    <property type="term" value="F:ATP binding"/>
    <property type="evidence" value="ECO:0007669"/>
    <property type="project" value="UniProtKB-KW"/>
</dbReference>
<name>A0A518AKC2_9BACT</name>
<dbReference type="EC" id="6.3.2.6" evidence="8"/>
<dbReference type="InterPro" id="IPR028923">
    <property type="entry name" value="SAICAR_synt/ADE2_N"/>
</dbReference>
<keyword evidence="4 8" id="KW-0547">Nucleotide-binding</keyword>
<dbReference type="InterPro" id="IPR001636">
    <property type="entry name" value="SAICAR_synth"/>
</dbReference>
<dbReference type="OrthoDB" id="9801549at2"/>
<dbReference type="SUPFAM" id="SSF56104">
    <property type="entry name" value="SAICAR synthase-like"/>
    <property type="match status" value="1"/>
</dbReference>
<dbReference type="NCBIfam" id="NF010568">
    <property type="entry name" value="PRK13961.1"/>
    <property type="match status" value="1"/>
</dbReference>
<keyword evidence="6 8" id="KW-0067">ATP-binding</keyword>
<proteinExistence type="inferred from homology"/>
<dbReference type="NCBIfam" id="TIGR00081">
    <property type="entry name" value="purC"/>
    <property type="match status" value="1"/>
</dbReference>
<keyword evidence="3 8" id="KW-0436">Ligase</keyword>
<evidence type="ECO:0000256" key="6">
    <source>
        <dbReference type="ARBA" id="ARBA00022840"/>
    </source>
</evidence>
<dbReference type="PANTHER" id="PTHR43700:SF1">
    <property type="entry name" value="PHOSPHORIBOSYLAMINOIMIDAZOLE-SUCCINOCARBOXAMIDE SYNTHASE"/>
    <property type="match status" value="1"/>
</dbReference>
<dbReference type="CDD" id="cd01414">
    <property type="entry name" value="SAICAR_synt_Sc"/>
    <property type="match status" value="1"/>
</dbReference>
<sequence>MAAFTQTNLPNLPVRHGKVRDVYDLGEHLLLVATDRISAFDWVLPTGIPDKGRVLTGVSEYWFSQLDTPHHLITTNVDEMPLPAEIDPEPLRGRTMLTRKAEVVPMECVVRGYLSGSGWKEYQQSGAVCGVELPSGLVESDRLPEPIFTPATKAEMGEHDENITFAQMASTIGQDLADELRARSIELFEQGSKHAESVGLLFADTKFEFGIFEGKVILIDEVMTPDSSRFWPADQYHPGGPQPSFDKQFVRDWLLASDWDRNSEPPQLPVDIVDKTRAKYIEAFERITGSEFAWK</sequence>
<evidence type="ECO:0000256" key="3">
    <source>
        <dbReference type="ARBA" id="ARBA00022598"/>
    </source>
</evidence>
<comment type="similarity">
    <text evidence="2 8">Belongs to the SAICAR synthetase family.</text>
</comment>
<dbReference type="PROSITE" id="PS01057">
    <property type="entry name" value="SAICAR_SYNTHETASE_1"/>
    <property type="match status" value="1"/>
</dbReference>
<dbReference type="InterPro" id="IPR018236">
    <property type="entry name" value="SAICAR_synthetase_CS"/>
</dbReference>
<dbReference type="Gene3D" id="3.30.470.20">
    <property type="entry name" value="ATP-grasp fold, B domain"/>
    <property type="match status" value="1"/>
</dbReference>
<evidence type="ECO:0000256" key="5">
    <source>
        <dbReference type="ARBA" id="ARBA00022755"/>
    </source>
</evidence>
<gene>
    <name evidence="8 10" type="primary">purC</name>
    <name evidence="10" type="ORF">Pan181_13730</name>
</gene>
<feature type="domain" description="SAICAR synthetase/ADE2 N-terminal" evidence="9">
    <location>
        <begin position="15"/>
        <end position="264"/>
    </location>
</feature>
<comment type="pathway">
    <text evidence="1 8">Purine metabolism; IMP biosynthesis via de novo pathway; 5-amino-1-(5-phospho-D-ribosyl)imidazole-4-carboxamide from 5-amino-1-(5-phospho-D-ribosyl)imidazole-4-carboxylate: step 1/2.</text>
</comment>
<dbReference type="HAMAP" id="MF_00137">
    <property type="entry name" value="SAICAR_synth"/>
    <property type="match status" value="1"/>
</dbReference>
<evidence type="ECO:0000313" key="10">
    <source>
        <dbReference type="EMBL" id="QDU55187.1"/>
    </source>
</evidence>
<dbReference type="FunFam" id="3.30.470.20:FF:000015">
    <property type="entry name" value="Phosphoribosylaminoimidazole-succinocarboxamide synthase"/>
    <property type="match status" value="1"/>
</dbReference>
<dbReference type="GO" id="GO:0006189">
    <property type="term" value="P:'de novo' IMP biosynthetic process"/>
    <property type="evidence" value="ECO:0007669"/>
    <property type="project" value="UniProtKB-UniRule"/>
</dbReference>
<keyword evidence="5 8" id="KW-0658">Purine biosynthesis</keyword>
<evidence type="ECO:0000256" key="2">
    <source>
        <dbReference type="ARBA" id="ARBA00010190"/>
    </source>
</evidence>
<protein>
    <recommendedName>
        <fullName evidence="8">Phosphoribosylaminoimidazole-succinocarboxamide synthase</fullName>
        <ecNumber evidence="8">6.3.2.6</ecNumber>
    </recommendedName>
    <alternativeName>
        <fullName evidence="8">SAICAR synthetase</fullName>
    </alternativeName>
</protein>
<dbReference type="Gene3D" id="3.30.200.20">
    <property type="entry name" value="Phosphorylase Kinase, domain 1"/>
    <property type="match status" value="1"/>
</dbReference>
<dbReference type="RefSeq" id="WP_145246073.1">
    <property type="nucleotide sequence ID" value="NZ_CP036278.1"/>
</dbReference>
<dbReference type="AlphaFoldDB" id="A0A518AKC2"/>
<evidence type="ECO:0000259" key="9">
    <source>
        <dbReference type="Pfam" id="PF01259"/>
    </source>
</evidence>
<dbReference type="PANTHER" id="PTHR43700">
    <property type="entry name" value="PHOSPHORIBOSYLAMINOIMIDAZOLE-SUCCINOCARBOXAMIDE SYNTHASE"/>
    <property type="match status" value="1"/>
</dbReference>
<evidence type="ECO:0000256" key="4">
    <source>
        <dbReference type="ARBA" id="ARBA00022741"/>
    </source>
</evidence>
<dbReference type="GO" id="GO:0004639">
    <property type="term" value="F:phosphoribosylaminoimidazolesuccinocarboxamide synthase activity"/>
    <property type="evidence" value="ECO:0007669"/>
    <property type="project" value="UniProtKB-UniRule"/>
</dbReference>
<dbReference type="UniPathway" id="UPA00074">
    <property type="reaction ID" value="UER00131"/>
</dbReference>
<comment type="catalytic activity">
    <reaction evidence="7 8">
        <text>5-amino-1-(5-phospho-D-ribosyl)imidazole-4-carboxylate + L-aspartate + ATP = (2S)-2-[5-amino-1-(5-phospho-beta-D-ribosyl)imidazole-4-carboxamido]succinate + ADP + phosphate + 2 H(+)</text>
        <dbReference type="Rhea" id="RHEA:22628"/>
        <dbReference type="ChEBI" id="CHEBI:15378"/>
        <dbReference type="ChEBI" id="CHEBI:29991"/>
        <dbReference type="ChEBI" id="CHEBI:30616"/>
        <dbReference type="ChEBI" id="CHEBI:43474"/>
        <dbReference type="ChEBI" id="CHEBI:58443"/>
        <dbReference type="ChEBI" id="CHEBI:77657"/>
        <dbReference type="ChEBI" id="CHEBI:456216"/>
        <dbReference type="EC" id="6.3.2.6"/>
    </reaction>
</comment>
<dbReference type="EMBL" id="CP036278">
    <property type="protein sequence ID" value="QDU55187.1"/>
    <property type="molecule type" value="Genomic_DNA"/>
</dbReference>